<dbReference type="InterPro" id="IPR036318">
    <property type="entry name" value="FAD-bd_PCMH-like_sf"/>
</dbReference>
<dbReference type="InterPro" id="IPR006094">
    <property type="entry name" value="Oxid_FAD_bind_N"/>
</dbReference>
<comment type="caution">
    <text evidence="8">The sequence shown here is derived from an EMBL/GenBank/DDBJ whole genome shotgun (WGS) entry which is preliminary data.</text>
</comment>
<sequence length="469" mass="49282">MSETGRETTETTRTTEVLNALRAGVSGPVHAPGSGGHERGRSGMQQLERHEPDAVVEAATAGDVRAAAAVAADLGLPVAAQRTGHGHGTGMRGGVLVDTRRLSGVRVDPERRTARIGAGATWQDVVDAAAPHGLAPLSGSAPGVGAVSYTLGGGLSLLGRRYGYAADHVRNLDLVTAGGEPLRVDEGTDPDLFWALRGGGGSFGLVTGVELDLFPVARLYGGSLYLDATHAPRALDSWRRWAQESPEELTSGLSALVYPDMEEVPEPMRGRLVVQVSLAWSGPAERGPDLVEPLRSVAPVLLDTLRELPYAESGSVFDEHDDRAGFRGEGILVDSLEPGALTELQGLLCAERPFMSVVWLRHLGGAMARPPRVPDAVGHRGAAHALSTLTFAGADGVDTAAMAELRAGVAGLFSEHTLGCSANLSFGPVGADEVGAMYEPATLRRLSRVRDRMDPHRRIHSNRPIPPVG</sequence>
<dbReference type="Proteomes" id="UP000598217">
    <property type="component" value="Unassembled WGS sequence"/>
</dbReference>
<feature type="compositionally biased region" description="Basic and acidic residues" evidence="6">
    <location>
        <begin position="36"/>
        <end position="50"/>
    </location>
</feature>
<evidence type="ECO:0000259" key="7">
    <source>
        <dbReference type="PROSITE" id="PS51387"/>
    </source>
</evidence>
<dbReference type="Gene3D" id="3.30.43.10">
    <property type="entry name" value="Uridine Diphospho-n-acetylenolpyruvylglucosamine Reductase, domain 2"/>
    <property type="match status" value="1"/>
</dbReference>
<proteinExistence type="inferred from homology"/>
<keyword evidence="5" id="KW-0560">Oxidoreductase</keyword>
<protein>
    <recommendedName>
        <fullName evidence="7">FAD-binding PCMH-type domain-containing protein</fullName>
    </recommendedName>
</protein>
<dbReference type="SUPFAM" id="SSF56176">
    <property type="entry name" value="FAD-binding/transporter-associated domain-like"/>
    <property type="match status" value="1"/>
</dbReference>
<dbReference type="InterPro" id="IPR016169">
    <property type="entry name" value="FAD-bd_PCMH_sub2"/>
</dbReference>
<dbReference type="InterPro" id="IPR016166">
    <property type="entry name" value="FAD-bd_PCMH"/>
</dbReference>
<evidence type="ECO:0000256" key="4">
    <source>
        <dbReference type="ARBA" id="ARBA00022827"/>
    </source>
</evidence>
<dbReference type="PANTHER" id="PTHR42973">
    <property type="entry name" value="BINDING OXIDOREDUCTASE, PUTATIVE (AFU_ORTHOLOGUE AFUA_1G17690)-RELATED"/>
    <property type="match status" value="1"/>
</dbReference>
<evidence type="ECO:0000256" key="6">
    <source>
        <dbReference type="SAM" id="MobiDB-lite"/>
    </source>
</evidence>
<evidence type="ECO:0000256" key="5">
    <source>
        <dbReference type="ARBA" id="ARBA00023002"/>
    </source>
</evidence>
<organism evidence="8 9">
    <name type="scientific">Nocardiopsis terrae</name>
    <dbReference type="NCBI Taxonomy" id="372655"/>
    <lineage>
        <taxon>Bacteria</taxon>
        <taxon>Bacillati</taxon>
        <taxon>Actinomycetota</taxon>
        <taxon>Actinomycetes</taxon>
        <taxon>Streptosporangiales</taxon>
        <taxon>Nocardiopsidaceae</taxon>
        <taxon>Nocardiopsis</taxon>
    </lineage>
</organism>
<dbReference type="InterPro" id="IPR016167">
    <property type="entry name" value="FAD-bd_PCMH_sub1"/>
</dbReference>
<dbReference type="InterPro" id="IPR050416">
    <property type="entry name" value="FAD-linked_Oxidoreductase"/>
</dbReference>
<evidence type="ECO:0000256" key="1">
    <source>
        <dbReference type="ARBA" id="ARBA00001974"/>
    </source>
</evidence>
<dbReference type="PROSITE" id="PS51387">
    <property type="entry name" value="FAD_PCMH"/>
    <property type="match status" value="1"/>
</dbReference>
<evidence type="ECO:0000313" key="8">
    <source>
        <dbReference type="EMBL" id="MBE1457648.1"/>
    </source>
</evidence>
<dbReference type="Gene3D" id="3.30.465.10">
    <property type="match status" value="1"/>
</dbReference>
<dbReference type="EMBL" id="JADBDY010000001">
    <property type="protein sequence ID" value="MBE1457648.1"/>
    <property type="molecule type" value="Genomic_DNA"/>
</dbReference>
<accession>A0ABR9HF55</accession>
<gene>
    <name evidence="8" type="ORF">H4W79_001862</name>
</gene>
<keyword evidence="4" id="KW-0274">FAD</keyword>
<dbReference type="PANTHER" id="PTHR42973:SF39">
    <property type="entry name" value="FAD-BINDING PCMH-TYPE DOMAIN-CONTAINING PROTEIN"/>
    <property type="match status" value="1"/>
</dbReference>
<reference evidence="8 9" key="1">
    <citation type="submission" date="2020-10" db="EMBL/GenBank/DDBJ databases">
        <title>Sequencing the genomes of 1000 actinobacteria strains.</title>
        <authorList>
            <person name="Klenk H.-P."/>
        </authorList>
    </citation>
    <scope>NUCLEOTIDE SEQUENCE [LARGE SCALE GENOMIC DNA]</scope>
    <source>
        <strain evidence="8 9">DSM 45157</strain>
    </source>
</reference>
<comment type="similarity">
    <text evidence="2">Belongs to the oxygen-dependent FAD-linked oxidoreductase family.</text>
</comment>
<name>A0ABR9HF55_9ACTN</name>
<feature type="domain" description="FAD-binding PCMH-type" evidence="7">
    <location>
        <begin position="48"/>
        <end position="216"/>
    </location>
</feature>
<comment type="cofactor">
    <cofactor evidence="1">
        <name>FAD</name>
        <dbReference type="ChEBI" id="CHEBI:57692"/>
    </cofactor>
</comment>
<keyword evidence="9" id="KW-1185">Reference proteome</keyword>
<evidence type="ECO:0000256" key="2">
    <source>
        <dbReference type="ARBA" id="ARBA00005466"/>
    </source>
</evidence>
<evidence type="ECO:0000313" key="9">
    <source>
        <dbReference type="Proteomes" id="UP000598217"/>
    </source>
</evidence>
<dbReference type="RefSeq" id="WP_191271233.1">
    <property type="nucleotide sequence ID" value="NZ_BMXJ01000004.1"/>
</dbReference>
<feature type="region of interest" description="Disordered" evidence="6">
    <location>
        <begin position="22"/>
        <end position="50"/>
    </location>
</feature>
<dbReference type="Pfam" id="PF01565">
    <property type="entry name" value="FAD_binding_4"/>
    <property type="match status" value="1"/>
</dbReference>
<evidence type="ECO:0000256" key="3">
    <source>
        <dbReference type="ARBA" id="ARBA00022630"/>
    </source>
</evidence>
<keyword evidence="3" id="KW-0285">Flavoprotein</keyword>
<dbReference type="Gene3D" id="3.40.462.20">
    <property type="match status" value="1"/>
</dbReference>